<keyword evidence="7 8" id="KW-0472">Membrane</keyword>
<keyword evidence="10" id="KW-1185">Reference proteome</keyword>
<feature type="transmembrane region" description="Helical" evidence="8">
    <location>
        <begin position="209"/>
        <end position="230"/>
    </location>
</feature>
<feature type="transmembrane region" description="Helical" evidence="8">
    <location>
        <begin position="494"/>
        <end position="518"/>
    </location>
</feature>
<accession>A0A563DXF1</accession>
<name>A0A563DXF1_9MICO</name>
<keyword evidence="6 8" id="KW-1133">Transmembrane helix</keyword>
<evidence type="ECO:0000256" key="2">
    <source>
        <dbReference type="ARBA" id="ARBA00022475"/>
    </source>
</evidence>
<sequence length="546" mass="54371">MTPTPRQTAGIAGAAGMIAVVTLVARAVGFGRWLVFSHSVGSTCVGEVYATANLLPNTLYEIAAGGALAAVVVPLVAGALAAGEPGRADQIASAMLTWAVSILLPLAVVLAAVADPLATAMMGDGGPDCPAHAAHDLGTTMIVVFAPQVLLYGIGITLSGVLQAHRRFLAAAIAPLLSSVVVIASYAVYGRLAVGLGNTPGALSDAAVTALAGGTTLGVVALSLPLLLPTARAGVRLRPTWRFPPGMGRKALHLAGAGVLALAAQQAAVLATAWLSDHRGSTGTLPVYQYVQAMYQLPYAVLAVPLATSAFPHLVARTHEAFSKTFPAVVAAGLLGAATLVAVAEPATGFFGALDASRAGGGSSAIGALGAGVTAYALGLPGFCAVALLLRTAYAAGRAWQGGALVALGWLISACLPFAVVGGGTHSAKTTLEALGWSCAVGMSVAGSGLVWLVAREWGADVVRPAARTLTVGVVGGALAALLGVLVGRTLQPGGLLACAVVVVLSALVTVLVYLGVLRIGDPSTGGRLLSMLGRLMPADRSEDPA</sequence>
<keyword evidence="2" id="KW-1003">Cell membrane</keyword>
<evidence type="ECO:0000256" key="8">
    <source>
        <dbReference type="SAM" id="Phobius"/>
    </source>
</evidence>
<comment type="subcellular location">
    <subcellularLocation>
        <location evidence="1">Cell membrane</location>
        <topology evidence="1">Multi-pass membrane protein</topology>
    </subcellularLocation>
</comment>
<dbReference type="GO" id="GO:0034204">
    <property type="term" value="P:lipid translocation"/>
    <property type="evidence" value="ECO:0007669"/>
    <property type="project" value="TreeGrafter"/>
</dbReference>
<dbReference type="EMBL" id="VCQV01000024">
    <property type="protein sequence ID" value="TWP34885.1"/>
    <property type="molecule type" value="Genomic_DNA"/>
</dbReference>
<keyword evidence="5" id="KW-0573">Peptidoglycan synthesis</keyword>
<reference evidence="9 10" key="1">
    <citation type="submission" date="2019-05" db="EMBL/GenBank/DDBJ databases">
        <authorList>
            <person name="Lee S.D."/>
        </authorList>
    </citation>
    <scope>NUCLEOTIDE SEQUENCE [LARGE SCALE GENOMIC DNA]</scope>
    <source>
        <strain evidence="9 10">C5-26</strain>
    </source>
</reference>
<dbReference type="PRINTS" id="PR01806">
    <property type="entry name" value="VIRFACTRMVIN"/>
</dbReference>
<evidence type="ECO:0000313" key="9">
    <source>
        <dbReference type="EMBL" id="TWP34885.1"/>
    </source>
</evidence>
<feature type="transmembrane region" description="Helical" evidence="8">
    <location>
        <begin position="12"/>
        <end position="35"/>
    </location>
</feature>
<evidence type="ECO:0000313" key="10">
    <source>
        <dbReference type="Proteomes" id="UP000320244"/>
    </source>
</evidence>
<organism evidence="9 10">
    <name type="scientific">Leekyejoonella antrihumi</name>
    <dbReference type="NCBI Taxonomy" id="1660198"/>
    <lineage>
        <taxon>Bacteria</taxon>
        <taxon>Bacillati</taxon>
        <taxon>Actinomycetota</taxon>
        <taxon>Actinomycetes</taxon>
        <taxon>Micrococcales</taxon>
        <taxon>Dermacoccaceae</taxon>
        <taxon>Leekyejoonella</taxon>
    </lineage>
</organism>
<dbReference type="GO" id="GO:0008360">
    <property type="term" value="P:regulation of cell shape"/>
    <property type="evidence" value="ECO:0007669"/>
    <property type="project" value="UniProtKB-KW"/>
</dbReference>
<feature type="transmembrane region" description="Helical" evidence="8">
    <location>
        <begin position="168"/>
        <end position="189"/>
    </location>
</feature>
<dbReference type="GO" id="GO:0015648">
    <property type="term" value="F:lipid-linked peptidoglycan transporter activity"/>
    <property type="evidence" value="ECO:0007669"/>
    <property type="project" value="TreeGrafter"/>
</dbReference>
<reference evidence="9 10" key="2">
    <citation type="submission" date="2019-08" db="EMBL/GenBank/DDBJ databases">
        <title>Jejuicoccus antrihumi gen. nov., sp. nov., a new member of the family Dermacoccaceae isolated from a cave.</title>
        <authorList>
            <person name="Schumann P."/>
            <person name="Kim I.S."/>
        </authorList>
    </citation>
    <scope>NUCLEOTIDE SEQUENCE [LARGE SCALE GENOMIC DNA]</scope>
    <source>
        <strain evidence="9 10">C5-26</strain>
    </source>
</reference>
<dbReference type="RefSeq" id="WP_146318318.1">
    <property type="nucleotide sequence ID" value="NZ_VCQV01000024.1"/>
</dbReference>
<feature type="transmembrane region" description="Helical" evidence="8">
    <location>
        <begin position="141"/>
        <end position="161"/>
    </location>
</feature>
<evidence type="ECO:0000256" key="7">
    <source>
        <dbReference type="ARBA" id="ARBA00023136"/>
    </source>
</evidence>
<dbReference type="AlphaFoldDB" id="A0A563DXF1"/>
<evidence type="ECO:0000256" key="5">
    <source>
        <dbReference type="ARBA" id="ARBA00022984"/>
    </source>
</evidence>
<dbReference type="OrthoDB" id="4350032at2"/>
<keyword evidence="3 8" id="KW-0812">Transmembrane</keyword>
<dbReference type="GO" id="GO:0005886">
    <property type="term" value="C:plasma membrane"/>
    <property type="evidence" value="ECO:0007669"/>
    <property type="project" value="UniProtKB-SubCell"/>
</dbReference>
<feature type="transmembrane region" description="Helical" evidence="8">
    <location>
        <begin position="364"/>
        <end position="390"/>
    </location>
</feature>
<protein>
    <submittedName>
        <fullName evidence="9">Virulence factor MviN</fullName>
    </submittedName>
</protein>
<feature type="transmembrane region" description="Helical" evidence="8">
    <location>
        <begin position="251"/>
        <end position="275"/>
    </location>
</feature>
<evidence type="ECO:0000256" key="3">
    <source>
        <dbReference type="ARBA" id="ARBA00022692"/>
    </source>
</evidence>
<evidence type="ECO:0000256" key="4">
    <source>
        <dbReference type="ARBA" id="ARBA00022960"/>
    </source>
</evidence>
<keyword evidence="4" id="KW-0133">Cell shape</keyword>
<evidence type="ECO:0000256" key="1">
    <source>
        <dbReference type="ARBA" id="ARBA00004651"/>
    </source>
</evidence>
<gene>
    <name evidence="9" type="ORF">FGL98_16160</name>
</gene>
<feature type="transmembrane region" description="Helical" evidence="8">
    <location>
        <begin position="402"/>
        <end position="422"/>
    </location>
</feature>
<dbReference type="PANTHER" id="PTHR47019">
    <property type="entry name" value="LIPID II FLIPPASE MURJ"/>
    <property type="match status" value="1"/>
</dbReference>
<dbReference type="Proteomes" id="UP000320244">
    <property type="component" value="Unassembled WGS sequence"/>
</dbReference>
<dbReference type="GO" id="GO:0009252">
    <property type="term" value="P:peptidoglycan biosynthetic process"/>
    <property type="evidence" value="ECO:0007669"/>
    <property type="project" value="UniProtKB-KW"/>
</dbReference>
<feature type="transmembrane region" description="Helical" evidence="8">
    <location>
        <begin position="295"/>
        <end position="314"/>
    </location>
</feature>
<feature type="transmembrane region" description="Helical" evidence="8">
    <location>
        <begin position="326"/>
        <end position="344"/>
    </location>
</feature>
<dbReference type="InterPro" id="IPR051050">
    <property type="entry name" value="Lipid_II_flippase_MurJ/MviN"/>
</dbReference>
<proteinExistence type="predicted"/>
<feature type="transmembrane region" description="Helical" evidence="8">
    <location>
        <begin position="467"/>
        <end position="488"/>
    </location>
</feature>
<evidence type="ECO:0000256" key="6">
    <source>
        <dbReference type="ARBA" id="ARBA00022989"/>
    </source>
</evidence>
<dbReference type="InterPro" id="IPR004268">
    <property type="entry name" value="MurJ"/>
</dbReference>
<comment type="caution">
    <text evidence="9">The sequence shown here is derived from an EMBL/GenBank/DDBJ whole genome shotgun (WGS) entry which is preliminary data.</text>
</comment>
<feature type="transmembrane region" description="Helical" evidence="8">
    <location>
        <begin position="62"/>
        <end position="83"/>
    </location>
</feature>
<feature type="transmembrane region" description="Helical" evidence="8">
    <location>
        <begin position="434"/>
        <end position="455"/>
    </location>
</feature>
<dbReference type="Pfam" id="PF03023">
    <property type="entry name" value="MurJ"/>
    <property type="match status" value="1"/>
</dbReference>
<feature type="transmembrane region" description="Helical" evidence="8">
    <location>
        <begin position="95"/>
        <end position="114"/>
    </location>
</feature>
<dbReference type="PANTHER" id="PTHR47019:SF1">
    <property type="entry name" value="LIPID II FLIPPASE MURJ"/>
    <property type="match status" value="1"/>
</dbReference>